<sequence>MLTLASLLAFIVLLSAVLLMQRLWGQTLAGIPGPRLAAVSKLWYAYQVRNGRLLQLATTLHQRYGPVVRVAPNEDSIFRIHPVHTAVSTVLFHPVTDWWRPFDLAFPDTLDLLSERDMTRYRQQRRLIGPVYHETNIAKFSSAVDAVLAKAVAELRTVNGACVDLKEWMHIIAVECLGAVVLSWSPGLLKAHSDAGSSSAGYYNWRRKSVFGLFPGLVVADFHSGGGGPVLRAFTAVWRLAYDSQPGSKSFFPAVGQRISTRVRKALRAFKSESQEATGDAAPIGKSQDLLGDLVALHKARPEFNETYLRRMAVTNFGAGHETMCSALTAAVAMIGSHPETLKKVAAEVRQVNNKGKLKHNVTSARDAAIKMPFTAASIKEAQRLHPVIGMSLSRVVPPAATPDEPPLTLHGHVLPPGTRVGCSPVALHRNPNIFGHDPDIYRPERWLEDGDGDDAIDGTLQRRLMERVNLTWGGGARTCPGRYLAELIVYKTVVELVRNFDIKATAPADKDIKYYFLAMLEGATAQFMERDSNNKRDCSS</sequence>
<dbReference type="InterPro" id="IPR050121">
    <property type="entry name" value="Cytochrome_P450_monoxygenase"/>
</dbReference>
<evidence type="ECO:0000313" key="8">
    <source>
        <dbReference type="EMBL" id="CAK7264160.1"/>
    </source>
</evidence>
<organism evidence="8 9">
    <name type="scientific">Sporothrix epigloea</name>
    <dbReference type="NCBI Taxonomy" id="1892477"/>
    <lineage>
        <taxon>Eukaryota</taxon>
        <taxon>Fungi</taxon>
        <taxon>Dikarya</taxon>
        <taxon>Ascomycota</taxon>
        <taxon>Pezizomycotina</taxon>
        <taxon>Sordariomycetes</taxon>
        <taxon>Sordariomycetidae</taxon>
        <taxon>Ophiostomatales</taxon>
        <taxon>Ophiostomataceae</taxon>
        <taxon>Sporothrix</taxon>
    </lineage>
</organism>
<dbReference type="Pfam" id="PF00067">
    <property type="entry name" value="p450"/>
    <property type="match status" value="1"/>
</dbReference>
<reference evidence="8 9" key="1">
    <citation type="submission" date="2024-01" db="EMBL/GenBank/DDBJ databases">
        <authorList>
            <person name="Allen C."/>
            <person name="Tagirdzhanova G."/>
        </authorList>
    </citation>
    <scope>NUCLEOTIDE SEQUENCE [LARGE SCALE GENOMIC DNA]</scope>
    <source>
        <strain evidence="8 9">CBS 573.63</strain>
    </source>
</reference>
<name>A0ABP0DAE2_9PEZI</name>
<protein>
    <recommendedName>
        <fullName evidence="10">Cytochrome P450</fullName>
    </recommendedName>
</protein>
<dbReference type="Proteomes" id="UP001642501">
    <property type="component" value="Unassembled WGS sequence"/>
</dbReference>
<evidence type="ECO:0000313" key="9">
    <source>
        <dbReference type="Proteomes" id="UP001642501"/>
    </source>
</evidence>
<dbReference type="InterPro" id="IPR017972">
    <property type="entry name" value="Cyt_P450_CS"/>
</dbReference>
<evidence type="ECO:0000256" key="3">
    <source>
        <dbReference type="ARBA" id="ARBA00022617"/>
    </source>
</evidence>
<dbReference type="Gene3D" id="1.10.630.10">
    <property type="entry name" value="Cytochrome P450"/>
    <property type="match status" value="1"/>
</dbReference>
<comment type="similarity">
    <text evidence="2 6">Belongs to the cytochrome P450 family.</text>
</comment>
<accession>A0ABP0DAE2</accession>
<keyword evidence="7" id="KW-0732">Signal</keyword>
<keyword evidence="3 6" id="KW-0349">Heme</keyword>
<dbReference type="InterPro" id="IPR001128">
    <property type="entry name" value="Cyt_P450"/>
</dbReference>
<dbReference type="PANTHER" id="PTHR24305:SF232">
    <property type="entry name" value="P450, PUTATIVE (EUROFUNG)-RELATED"/>
    <property type="match status" value="1"/>
</dbReference>
<dbReference type="EMBL" id="CAWUOM010000008">
    <property type="protein sequence ID" value="CAK7264160.1"/>
    <property type="molecule type" value="Genomic_DNA"/>
</dbReference>
<keyword evidence="6" id="KW-0503">Monooxygenase</keyword>
<evidence type="ECO:0000256" key="7">
    <source>
        <dbReference type="SAM" id="SignalP"/>
    </source>
</evidence>
<keyword evidence="9" id="KW-1185">Reference proteome</keyword>
<evidence type="ECO:0000256" key="4">
    <source>
        <dbReference type="ARBA" id="ARBA00022723"/>
    </source>
</evidence>
<keyword evidence="4 6" id="KW-0479">Metal-binding</keyword>
<feature type="signal peptide" evidence="7">
    <location>
        <begin position="1"/>
        <end position="25"/>
    </location>
</feature>
<gene>
    <name evidence="8" type="ORF">SEPCBS57363_000929</name>
</gene>
<evidence type="ECO:0000256" key="1">
    <source>
        <dbReference type="ARBA" id="ARBA00001971"/>
    </source>
</evidence>
<feature type="chain" id="PRO_5045273494" description="Cytochrome P450" evidence="7">
    <location>
        <begin position="26"/>
        <end position="541"/>
    </location>
</feature>
<dbReference type="PRINTS" id="PR00385">
    <property type="entry name" value="P450"/>
</dbReference>
<proteinExistence type="inferred from homology"/>
<dbReference type="InterPro" id="IPR036396">
    <property type="entry name" value="Cyt_P450_sf"/>
</dbReference>
<evidence type="ECO:0008006" key="10">
    <source>
        <dbReference type="Google" id="ProtNLM"/>
    </source>
</evidence>
<evidence type="ECO:0000256" key="2">
    <source>
        <dbReference type="ARBA" id="ARBA00010617"/>
    </source>
</evidence>
<evidence type="ECO:0000256" key="5">
    <source>
        <dbReference type="ARBA" id="ARBA00023004"/>
    </source>
</evidence>
<evidence type="ECO:0000256" key="6">
    <source>
        <dbReference type="RuleBase" id="RU000461"/>
    </source>
</evidence>
<comment type="cofactor">
    <cofactor evidence="1">
        <name>heme</name>
        <dbReference type="ChEBI" id="CHEBI:30413"/>
    </cofactor>
</comment>
<keyword evidence="5 6" id="KW-0408">Iron</keyword>
<keyword evidence="6" id="KW-0560">Oxidoreductase</keyword>
<dbReference type="SUPFAM" id="SSF48264">
    <property type="entry name" value="Cytochrome P450"/>
    <property type="match status" value="1"/>
</dbReference>
<comment type="caution">
    <text evidence="8">The sequence shown here is derived from an EMBL/GenBank/DDBJ whole genome shotgun (WGS) entry which is preliminary data.</text>
</comment>
<dbReference type="PROSITE" id="PS00086">
    <property type="entry name" value="CYTOCHROME_P450"/>
    <property type="match status" value="1"/>
</dbReference>
<dbReference type="PANTHER" id="PTHR24305">
    <property type="entry name" value="CYTOCHROME P450"/>
    <property type="match status" value="1"/>
</dbReference>